<comment type="caution">
    <text evidence="3">The sequence shown here is derived from an EMBL/GenBank/DDBJ whole genome shotgun (WGS) entry which is preliminary data.</text>
</comment>
<sequence length="303" mass="32832">MRKFLPLLGLVRWCGCGDFLTASAAAGVVDVFTGMGGDGVPSFEGVVRSNRGRVEQSWIQLCVVTRGDSADTPEPGQNTQSLPLHASGVHARYPERHLQTTVRHIGFNAYGKTRTETYRKPCATGTSLTMYEQLSRRAGQSNDMPGIIPQTGRVHFEPMAVSLRMSIRLTSGPVSDQQASPISGVSNRNLCGRPPRAVRTRDIFWLSPRSSYGLRLLRTFKSLGSGFRSESAGNIAEAASYSEINGRITDSMPSLASVKCLEQGSKTISVYAQTPDPQSGRSHQSHSAPMTNRHPISPLVTSP</sequence>
<evidence type="ECO:0000313" key="3">
    <source>
        <dbReference type="EMBL" id="KAK3733683.1"/>
    </source>
</evidence>
<feature type="compositionally biased region" description="Polar residues" evidence="1">
    <location>
        <begin position="271"/>
        <end position="290"/>
    </location>
</feature>
<keyword evidence="4" id="KW-1185">Reference proteome</keyword>
<evidence type="ECO:0000256" key="1">
    <source>
        <dbReference type="SAM" id="MobiDB-lite"/>
    </source>
</evidence>
<dbReference type="EMBL" id="JAWDGP010006886">
    <property type="protein sequence ID" value="KAK3733683.1"/>
    <property type="molecule type" value="Genomic_DNA"/>
</dbReference>
<name>A0AAE1CSU9_9GAST</name>
<proteinExistence type="predicted"/>
<protein>
    <recommendedName>
        <fullName evidence="5">Secreted protein</fullName>
    </recommendedName>
</protein>
<reference evidence="3" key="1">
    <citation type="journal article" date="2023" name="G3 (Bethesda)">
        <title>A reference genome for the long-term kleptoplast-retaining sea slug Elysia crispata morphotype clarki.</title>
        <authorList>
            <person name="Eastman K.E."/>
            <person name="Pendleton A.L."/>
            <person name="Shaikh M.A."/>
            <person name="Suttiyut T."/>
            <person name="Ogas R."/>
            <person name="Tomko P."/>
            <person name="Gavelis G."/>
            <person name="Widhalm J.R."/>
            <person name="Wisecaver J.H."/>
        </authorList>
    </citation>
    <scope>NUCLEOTIDE SEQUENCE</scope>
    <source>
        <strain evidence="3">ECLA1</strain>
    </source>
</reference>
<dbReference type="Proteomes" id="UP001283361">
    <property type="component" value="Unassembled WGS sequence"/>
</dbReference>
<evidence type="ECO:0000313" key="4">
    <source>
        <dbReference type="Proteomes" id="UP001283361"/>
    </source>
</evidence>
<accession>A0AAE1CSU9</accession>
<evidence type="ECO:0000256" key="2">
    <source>
        <dbReference type="SAM" id="SignalP"/>
    </source>
</evidence>
<keyword evidence="2" id="KW-0732">Signal</keyword>
<feature type="region of interest" description="Disordered" evidence="1">
    <location>
        <begin position="271"/>
        <end position="303"/>
    </location>
</feature>
<evidence type="ECO:0008006" key="5">
    <source>
        <dbReference type="Google" id="ProtNLM"/>
    </source>
</evidence>
<feature type="signal peptide" evidence="2">
    <location>
        <begin position="1"/>
        <end position="16"/>
    </location>
</feature>
<organism evidence="3 4">
    <name type="scientific">Elysia crispata</name>
    <name type="common">lettuce slug</name>
    <dbReference type="NCBI Taxonomy" id="231223"/>
    <lineage>
        <taxon>Eukaryota</taxon>
        <taxon>Metazoa</taxon>
        <taxon>Spiralia</taxon>
        <taxon>Lophotrochozoa</taxon>
        <taxon>Mollusca</taxon>
        <taxon>Gastropoda</taxon>
        <taxon>Heterobranchia</taxon>
        <taxon>Euthyneura</taxon>
        <taxon>Panpulmonata</taxon>
        <taxon>Sacoglossa</taxon>
        <taxon>Placobranchoidea</taxon>
        <taxon>Plakobranchidae</taxon>
        <taxon>Elysia</taxon>
    </lineage>
</organism>
<feature type="chain" id="PRO_5042215110" description="Secreted protein" evidence="2">
    <location>
        <begin position="17"/>
        <end position="303"/>
    </location>
</feature>
<gene>
    <name evidence="3" type="ORF">RRG08_004016</name>
</gene>
<dbReference type="AlphaFoldDB" id="A0AAE1CSU9"/>